<gene>
    <name evidence="1" type="ORF">CXB77_15915</name>
</gene>
<organism evidence="1 2">
    <name type="scientific">Chromatium okenii</name>
    <dbReference type="NCBI Taxonomy" id="61644"/>
    <lineage>
        <taxon>Bacteria</taxon>
        <taxon>Pseudomonadati</taxon>
        <taxon>Pseudomonadota</taxon>
        <taxon>Gammaproteobacteria</taxon>
        <taxon>Chromatiales</taxon>
        <taxon>Chromatiaceae</taxon>
        <taxon>Chromatium</taxon>
    </lineage>
</organism>
<proteinExistence type="predicted"/>
<protein>
    <submittedName>
        <fullName evidence="1">Uncharacterized protein</fullName>
    </submittedName>
</protein>
<dbReference type="RefSeq" id="WP_105074620.1">
    <property type="nucleotide sequence ID" value="NZ_PPGH01000037.1"/>
</dbReference>
<dbReference type="EMBL" id="PPGH01000037">
    <property type="protein sequence ID" value="PQJ95599.1"/>
    <property type="molecule type" value="Genomic_DNA"/>
</dbReference>
<evidence type="ECO:0000313" key="1">
    <source>
        <dbReference type="EMBL" id="PQJ95599.1"/>
    </source>
</evidence>
<comment type="caution">
    <text evidence="1">The sequence shown here is derived from an EMBL/GenBank/DDBJ whole genome shotgun (WGS) entry which is preliminary data.</text>
</comment>
<evidence type="ECO:0000313" key="2">
    <source>
        <dbReference type="Proteomes" id="UP000239936"/>
    </source>
</evidence>
<dbReference type="OrthoDB" id="5772019at2"/>
<name>A0A2S7XPE2_9GAMM</name>
<sequence length="74" mass="8628">MLNDEIVDEIRTIREKHAAQFNFDLRAIFEDLKKSETKHLADGHTFITPSTTYNLSGSKLQQARFSLPRRRIIP</sequence>
<dbReference type="AlphaFoldDB" id="A0A2S7XPE2"/>
<reference evidence="1 2" key="1">
    <citation type="submission" date="2018-01" db="EMBL/GenBank/DDBJ databases">
        <title>The complete genome sequence of Chromatium okenii LaCa, a purple sulfur bacterium with a turbulent life.</title>
        <authorList>
            <person name="Luedin S.M."/>
            <person name="Liechti N."/>
            <person name="Storelli N."/>
            <person name="Danza F."/>
            <person name="Wittwer M."/>
            <person name="Pothier J.F."/>
            <person name="Tonolla M.A."/>
        </authorList>
    </citation>
    <scope>NUCLEOTIDE SEQUENCE [LARGE SCALE GENOMIC DNA]</scope>
    <source>
        <strain evidence="1 2">LaCa</strain>
    </source>
</reference>
<dbReference type="Proteomes" id="UP000239936">
    <property type="component" value="Unassembled WGS sequence"/>
</dbReference>
<accession>A0A2S7XPE2</accession>
<keyword evidence="2" id="KW-1185">Reference proteome</keyword>